<sequence>MLSAVISSVILLLFLAAFIVTKKYTTNRIPARLITGITTLFVVFGLASIIAVHSVTQPYQAISQHGKQLVMKETFPLQDRTLDVNMGMFYSDTAVKKSNTLIDEGTIEVYNTALNQENDFIPLTDNVFSTSFQDNQLTFSQHQFIYDKKIIVAPLNTAIISPTISASSIEVIITVPENITVNLGSFVLPK</sequence>
<name>A0A917G510_9BACI</name>
<evidence type="ECO:0000313" key="2">
    <source>
        <dbReference type="EMBL" id="GGG23443.1"/>
    </source>
</evidence>
<accession>A0A917G510</accession>
<dbReference type="AlphaFoldDB" id="A0A917G510"/>
<keyword evidence="1" id="KW-0812">Transmembrane</keyword>
<proteinExistence type="predicted"/>
<keyword evidence="1" id="KW-1133">Transmembrane helix</keyword>
<dbReference type="RefSeq" id="WP_188614664.1">
    <property type="nucleotide sequence ID" value="NZ_BMJT01000005.1"/>
</dbReference>
<dbReference type="Proteomes" id="UP000616608">
    <property type="component" value="Unassembled WGS sequence"/>
</dbReference>
<protein>
    <submittedName>
        <fullName evidence="2">Uncharacterized protein</fullName>
    </submittedName>
</protein>
<reference evidence="2" key="1">
    <citation type="journal article" date="2014" name="Int. J. Syst. Evol. Microbiol.">
        <title>Complete genome sequence of Corynebacterium casei LMG S-19264T (=DSM 44701T), isolated from a smear-ripened cheese.</title>
        <authorList>
            <consortium name="US DOE Joint Genome Institute (JGI-PGF)"/>
            <person name="Walter F."/>
            <person name="Albersmeier A."/>
            <person name="Kalinowski J."/>
            <person name="Ruckert C."/>
        </authorList>
    </citation>
    <scope>NUCLEOTIDE SEQUENCE</scope>
    <source>
        <strain evidence="2">CGMCC 1.15760</strain>
    </source>
</reference>
<comment type="caution">
    <text evidence="2">The sequence shown here is derived from an EMBL/GenBank/DDBJ whole genome shotgun (WGS) entry which is preliminary data.</text>
</comment>
<dbReference type="EMBL" id="BMJT01000005">
    <property type="protein sequence ID" value="GGG23443.1"/>
    <property type="molecule type" value="Genomic_DNA"/>
</dbReference>
<reference evidence="2" key="2">
    <citation type="submission" date="2020-09" db="EMBL/GenBank/DDBJ databases">
        <authorList>
            <person name="Sun Q."/>
            <person name="Zhou Y."/>
        </authorList>
    </citation>
    <scope>NUCLEOTIDE SEQUENCE</scope>
    <source>
        <strain evidence="2">CGMCC 1.15760</strain>
    </source>
</reference>
<keyword evidence="3" id="KW-1185">Reference proteome</keyword>
<keyword evidence="1" id="KW-0472">Membrane</keyword>
<evidence type="ECO:0000313" key="3">
    <source>
        <dbReference type="Proteomes" id="UP000616608"/>
    </source>
</evidence>
<gene>
    <name evidence="2" type="ORF">GCM10007425_17380</name>
</gene>
<feature type="transmembrane region" description="Helical" evidence="1">
    <location>
        <begin position="29"/>
        <end position="52"/>
    </location>
</feature>
<organism evidence="2 3">
    <name type="scientific">Lysinibacillus alkalisoli</name>
    <dbReference type="NCBI Taxonomy" id="1911548"/>
    <lineage>
        <taxon>Bacteria</taxon>
        <taxon>Bacillati</taxon>
        <taxon>Bacillota</taxon>
        <taxon>Bacilli</taxon>
        <taxon>Bacillales</taxon>
        <taxon>Bacillaceae</taxon>
        <taxon>Lysinibacillus</taxon>
    </lineage>
</organism>
<evidence type="ECO:0000256" key="1">
    <source>
        <dbReference type="SAM" id="Phobius"/>
    </source>
</evidence>